<name>A0A517PFU7_9PLAN</name>
<feature type="domain" description="RNA polymerase sigma-70 region 2" evidence="6">
    <location>
        <begin position="49"/>
        <end position="111"/>
    </location>
</feature>
<evidence type="ECO:0000256" key="1">
    <source>
        <dbReference type="ARBA" id="ARBA00010641"/>
    </source>
</evidence>
<evidence type="ECO:0000256" key="5">
    <source>
        <dbReference type="SAM" id="MobiDB-lite"/>
    </source>
</evidence>
<dbReference type="Pfam" id="PF04542">
    <property type="entry name" value="Sigma70_r2"/>
    <property type="match status" value="1"/>
</dbReference>
<feature type="region of interest" description="Disordered" evidence="5">
    <location>
        <begin position="1"/>
        <end position="32"/>
    </location>
</feature>
<dbReference type="InterPro" id="IPR013324">
    <property type="entry name" value="RNA_pol_sigma_r3/r4-like"/>
</dbReference>
<dbReference type="PANTHER" id="PTHR43133">
    <property type="entry name" value="RNA POLYMERASE ECF-TYPE SIGMA FACTO"/>
    <property type="match status" value="1"/>
</dbReference>
<keyword evidence="3" id="KW-0731">Sigma factor</keyword>
<evidence type="ECO:0000313" key="7">
    <source>
        <dbReference type="EMBL" id="QDT18224.1"/>
    </source>
</evidence>
<dbReference type="SUPFAM" id="SSF88659">
    <property type="entry name" value="Sigma3 and sigma4 domains of RNA polymerase sigma factors"/>
    <property type="match status" value="1"/>
</dbReference>
<reference evidence="7 8" key="1">
    <citation type="submission" date="2019-02" db="EMBL/GenBank/DDBJ databases">
        <title>Deep-cultivation of Planctomycetes and their phenomic and genomic characterization uncovers novel biology.</title>
        <authorList>
            <person name="Wiegand S."/>
            <person name="Jogler M."/>
            <person name="Boedeker C."/>
            <person name="Pinto D."/>
            <person name="Vollmers J."/>
            <person name="Rivas-Marin E."/>
            <person name="Kohn T."/>
            <person name="Peeters S.H."/>
            <person name="Heuer A."/>
            <person name="Rast P."/>
            <person name="Oberbeckmann S."/>
            <person name="Bunk B."/>
            <person name="Jeske O."/>
            <person name="Meyerdierks A."/>
            <person name="Storesund J.E."/>
            <person name="Kallscheuer N."/>
            <person name="Luecker S."/>
            <person name="Lage O.M."/>
            <person name="Pohl T."/>
            <person name="Merkel B.J."/>
            <person name="Hornburger P."/>
            <person name="Mueller R.-W."/>
            <person name="Bruemmer F."/>
            <person name="Labrenz M."/>
            <person name="Spormann A.M."/>
            <person name="Op den Camp H."/>
            <person name="Overmann J."/>
            <person name="Amann R."/>
            <person name="Jetten M.S.M."/>
            <person name="Mascher T."/>
            <person name="Medema M.H."/>
            <person name="Devos D.P."/>
            <person name="Kaster A.-K."/>
            <person name="Ovreas L."/>
            <person name="Rohde M."/>
            <person name="Galperin M.Y."/>
            <person name="Jogler C."/>
        </authorList>
    </citation>
    <scope>NUCLEOTIDE SEQUENCE [LARGE SCALE GENOMIC DNA]</scope>
    <source>
        <strain evidence="7 8">CA12</strain>
    </source>
</reference>
<dbReference type="SUPFAM" id="SSF88946">
    <property type="entry name" value="Sigma2 domain of RNA polymerase sigma factors"/>
    <property type="match status" value="1"/>
</dbReference>
<dbReference type="InterPro" id="IPR036388">
    <property type="entry name" value="WH-like_DNA-bd_sf"/>
</dbReference>
<dbReference type="PANTHER" id="PTHR43133:SF51">
    <property type="entry name" value="RNA POLYMERASE SIGMA FACTOR"/>
    <property type="match status" value="1"/>
</dbReference>
<dbReference type="InterPro" id="IPR039425">
    <property type="entry name" value="RNA_pol_sigma-70-like"/>
</dbReference>
<proteinExistence type="inferred from homology"/>
<keyword evidence="2" id="KW-0805">Transcription regulation</keyword>
<dbReference type="InterPro" id="IPR014331">
    <property type="entry name" value="RNA_pol_sigma70_ECF_RHOBA"/>
</dbReference>
<evidence type="ECO:0000256" key="4">
    <source>
        <dbReference type="ARBA" id="ARBA00023163"/>
    </source>
</evidence>
<keyword evidence="4" id="KW-0804">Transcription</keyword>
<dbReference type="GO" id="GO:0016987">
    <property type="term" value="F:sigma factor activity"/>
    <property type="evidence" value="ECO:0007669"/>
    <property type="project" value="UniProtKB-KW"/>
</dbReference>
<feature type="compositionally biased region" description="Low complexity" evidence="5">
    <location>
        <begin position="15"/>
        <end position="31"/>
    </location>
</feature>
<dbReference type="InterPro" id="IPR014284">
    <property type="entry name" value="RNA_pol_sigma-70_dom"/>
</dbReference>
<accession>A0A517PFU7</accession>
<dbReference type="InterPro" id="IPR013325">
    <property type="entry name" value="RNA_pol_sigma_r2"/>
</dbReference>
<dbReference type="NCBIfam" id="TIGR02989">
    <property type="entry name" value="Sig-70_gvs1"/>
    <property type="match status" value="1"/>
</dbReference>
<evidence type="ECO:0000256" key="2">
    <source>
        <dbReference type="ARBA" id="ARBA00023015"/>
    </source>
</evidence>
<evidence type="ECO:0000313" key="8">
    <source>
        <dbReference type="Proteomes" id="UP000318741"/>
    </source>
</evidence>
<dbReference type="Gene3D" id="1.10.10.10">
    <property type="entry name" value="Winged helix-like DNA-binding domain superfamily/Winged helix DNA-binding domain"/>
    <property type="match status" value="1"/>
</dbReference>
<evidence type="ECO:0000259" key="6">
    <source>
        <dbReference type="Pfam" id="PF04542"/>
    </source>
</evidence>
<dbReference type="RefSeq" id="WP_207622070.1">
    <property type="nucleotide sequence ID" value="NZ_CP036265.1"/>
</dbReference>
<dbReference type="EMBL" id="CP036265">
    <property type="protein sequence ID" value="QDT18224.1"/>
    <property type="molecule type" value="Genomic_DNA"/>
</dbReference>
<dbReference type="KEGG" id="acaf:CA12_43650"/>
<dbReference type="Gene3D" id="1.10.1740.10">
    <property type="match status" value="1"/>
</dbReference>
<sequence length="216" mass="24245">MGDRPLSPLSRRVTEAPPAAAPNADPAAVEPAAERSRMDDFARLLGGAQRRLFLYLMGLLGDRTAAEDVLQETNLVLWREFEQFEPGTNFTAWSCRVAFNQVRAHRAKRGRDRLVFSEAFLTAVDEELTREADGLEERRAALADCLNRLPDHHRELVRRRYLGERDGGTEELAARLGKSPDAVLRMLSRIRRTLHDCVSRTLSAPGDGLRTEANLV</sequence>
<dbReference type="Proteomes" id="UP000318741">
    <property type="component" value="Chromosome"/>
</dbReference>
<dbReference type="InterPro" id="IPR007627">
    <property type="entry name" value="RNA_pol_sigma70_r2"/>
</dbReference>
<protein>
    <submittedName>
        <fullName evidence="7">RNA polymerase sigma factor RpoE</fullName>
    </submittedName>
</protein>
<keyword evidence="8" id="KW-1185">Reference proteome</keyword>
<dbReference type="AlphaFoldDB" id="A0A517PFU7"/>
<comment type="similarity">
    <text evidence="1">Belongs to the sigma-70 factor family. ECF subfamily.</text>
</comment>
<evidence type="ECO:0000256" key="3">
    <source>
        <dbReference type="ARBA" id="ARBA00023082"/>
    </source>
</evidence>
<dbReference type="GO" id="GO:0006352">
    <property type="term" value="P:DNA-templated transcription initiation"/>
    <property type="evidence" value="ECO:0007669"/>
    <property type="project" value="InterPro"/>
</dbReference>
<dbReference type="NCBIfam" id="TIGR02937">
    <property type="entry name" value="sigma70-ECF"/>
    <property type="match status" value="1"/>
</dbReference>
<gene>
    <name evidence="7" type="ORF">CA12_43650</name>
</gene>
<organism evidence="7 8">
    <name type="scientific">Alienimonas californiensis</name>
    <dbReference type="NCBI Taxonomy" id="2527989"/>
    <lineage>
        <taxon>Bacteria</taxon>
        <taxon>Pseudomonadati</taxon>
        <taxon>Planctomycetota</taxon>
        <taxon>Planctomycetia</taxon>
        <taxon>Planctomycetales</taxon>
        <taxon>Planctomycetaceae</taxon>
        <taxon>Alienimonas</taxon>
    </lineage>
</organism>